<dbReference type="VEuPathDB" id="TriTrypDB:BSAL_65090"/>
<feature type="region of interest" description="Disordered" evidence="1">
    <location>
        <begin position="339"/>
        <end position="373"/>
    </location>
</feature>
<evidence type="ECO:0000313" key="2">
    <source>
        <dbReference type="EMBL" id="CUF71458.1"/>
    </source>
</evidence>
<sequence length="490" mass="53199">MASQGNRIYADGILRKQKNGPHLCTIQIVGDELLVKRATESLSKLPLASIETASNASTASRAKSSASVATTPLPSPPPQQQQLLAKLNMKTLFHPTDPLLLERNGKNSVVIHRLSETGRDGLLLMFENTLLLDHFLHSISIFKKDRGEELESGAKNKTANVSGAPSSSRSSIGRHSTDTLTAQSRDSHQSPALNAVVPVKQSSPRERQKKTEPSLSHSNSSPAAAPARPEWDSTPAGVYRTPQTPHATILFQSPSPVVPSATTSASARRGVRFDSESPPPTRTPPPDVPSRSDSTGAAAIVREESGQMHHHHHHRPGHNILSPSASGYYSSSPFYRTGSLGGRNNDHSDGVFSARAAHQQQQHQQRMPSLSYLSTASSGAATAFSRTTSTHVDAYLDRSSRIQHYMDTIQQSTLERERLLEDLFEERDRKRRAYLRQAEYTAADEDIKASVKDRFARSQPDSFLSPAAGARGVAPHVATTPLSSAAALRH</sequence>
<dbReference type="EMBL" id="CYKH01000391">
    <property type="protein sequence ID" value="CUF71458.1"/>
    <property type="molecule type" value="Genomic_DNA"/>
</dbReference>
<dbReference type="Proteomes" id="UP000051952">
    <property type="component" value="Unassembled WGS sequence"/>
</dbReference>
<evidence type="ECO:0000256" key="1">
    <source>
        <dbReference type="SAM" id="MobiDB-lite"/>
    </source>
</evidence>
<feature type="region of interest" description="Disordered" evidence="1">
    <location>
        <begin position="56"/>
        <end position="79"/>
    </location>
</feature>
<feature type="compositionally biased region" description="Polar residues" evidence="1">
    <location>
        <begin position="178"/>
        <end position="192"/>
    </location>
</feature>
<protein>
    <submittedName>
        <fullName evidence="2">Uncharacterized protein</fullName>
    </submittedName>
</protein>
<organism evidence="2 3">
    <name type="scientific">Bodo saltans</name>
    <name type="common">Flagellated protozoan</name>
    <dbReference type="NCBI Taxonomy" id="75058"/>
    <lineage>
        <taxon>Eukaryota</taxon>
        <taxon>Discoba</taxon>
        <taxon>Euglenozoa</taxon>
        <taxon>Kinetoplastea</taxon>
        <taxon>Metakinetoplastina</taxon>
        <taxon>Eubodonida</taxon>
        <taxon>Bodonidae</taxon>
        <taxon>Bodo</taxon>
    </lineage>
</organism>
<dbReference type="AlphaFoldDB" id="A0A0S4IYB7"/>
<feature type="compositionally biased region" description="Pro residues" evidence="1">
    <location>
        <begin position="277"/>
        <end position="288"/>
    </location>
</feature>
<feature type="compositionally biased region" description="Low complexity" evidence="1">
    <location>
        <begin position="213"/>
        <end position="228"/>
    </location>
</feature>
<proteinExistence type="predicted"/>
<feature type="compositionally biased region" description="Basic residues" evidence="1">
    <location>
        <begin position="308"/>
        <end position="317"/>
    </location>
</feature>
<name>A0A0S4IYB7_BODSA</name>
<feature type="region of interest" description="Disordered" evidence="1">
    <location>
        <begin position="305"/>
        <end position="324"/>
    </location>
</feature>
<accession>A0A0S4IYB7</accession>
<feature type="compositionally biased region" description="Low complexity" evidence="1">
    <location>
        <begin position="354"/>
        <end position="366"/>
    </location>
</feature>
<feature type="compositionally biased region" description="Low complexity" evidence="1">
    <location>
        <begin position="56"/>
        <end position="72"/>
    </location>
</feature>
<feature type="compositionally biased region" description="Low complexity" evidence="1">
    <location>
        <begin position="162"/>
        <end position="174"/>
    </location>
</feature>
<gene>
    <name evidence="2" type="ORF">BSAL_65090</name>
</gene>
<keyword evidence="3" id="KW-1185">Reference proteome</keyword>
<feature type="compositionally biased region" description="Basic and acidic residues" evidence="1">
    <location>
        <begin position="203"/>
        <end position="212"/>
    </location>
</feature>
<feature type="region of interest" description="Disordered" evidence="1">
    <location>
        <begin position="151"/>
        <end position="296"/>
    </location>
</feature>
<reference evidence="3" key="1">
    <citation type="submission" date="2015-09" db="EMBL/GenBank/DDBJ databases">
        <authorList>
            <consortium name="Pathogen Informatics"/>
        </authorList>
    </citation>
    <scope>NUCLEOTIDE SEQUENCE [LARGE SCALE GENOMIC DNA]</scope>
    <source>
        <strain evidence="3">Lake Konstanz</strain>
    </source>
</reference>
<feature type="compositionally biased region" description="Polar residues" evidence="1">
    <location>
        <begin position="241"/>
        <end position="252"/>
    </location>
</feature>
<evidence type="ECO:0000313" key="3">
    <source>
        <dbReference type="Proteomes" id="UP000051952"/>
    </source>
</evidence>
<feature type="compositionally biased region" description="Low complexity" evidence="1">
    <location>
        <begin position="253"/>
        <end position="267"/>
    </location>
</feature>